<evidence type="ECO:0000256" key="7">
    <source>
        <dbReference type="ARBA" id="ARBA00023018"/>
    </source>
</evidence>
<feature type="transmembrane region" description="Helical" evidence="17">
    <location>
        <begin position="50"/>
        <end position="74"/>
    </location>
</feature>
<dbReference type="FunFam" id="1.20.58.390:FF:000022">
    <property type="entry name" value="Nicotinic acetylcholine receptor subunit alpha4"/>
    <property type="match status" value="1"/>
</dbReference>
<name>A0AA88YBQ4_PINIB</name>
<keyword evidence="13" id="KW-0628">Postsynaptic cell membrane</keyword>
<keyword evidence="5" id="KW-0732">Signal</keyword>
<comment type="similarity">
    <text evidence="1">Belongs to the ligand-gated ion channel (TC 1.A.9) family. Acetylcholine receptor (TC 1.A.9.1) subfamily.</text>
</comment>
<dbReference type="InterPro" id="IPR038050">
    <property type="entry name" value="Neuro_actylchol_rec"/>
</dbReference>
<reference evidence="19" key="1">
    <citation type="submission" date="2019-08" db="EMBL/GenBank/DDBJ databases">
        <title>The improved chromosome-level genome for the pearl oyster Pinctada fucata martensii using PacBio sequencing and Hi-C.</title>
        <authorList>
            <person name="Zheng Z."/>
        </authorList>
    </citation>
    <scope>NUCLEOTIDE SEQUENCE</scope>
    <source>
        <strain evidence="19">ZZ-2019</strain>
        <tissue evidence="19">Adductor muscle</tissue>
    </source>
</reference>
<sequence length="650" mass="75019">MDSLDFTDYLKSGSWDIIKSPGKIDTIQDPMTGEKKALVIFQFVLRRKTLFYTVNLIIPCVLISFVSVCVFLLPADACEKITLCISVLLALVVFLLLISKILPPSKKIPLIANYMLFTFVMNILAICLTVFVINGNYRTPRTHRMPNWARTIFLYYLPQLLLMRRPNHNERWRKSKEEMTESNNVHGVAGRETNTEDLLPNYHELAELHHPHCKLNHRTLPRRIHKIENTPTPHRPDRAPFQMTPELHDATEALRFITEHLKAEDAYDTVIDDWKYLASVLDRLLLLIFLTITFTGTLGILFQAPHILEFVDQDRILQELMAKYTASECNEDAKRLYHDLLKKSYNKLIRPVSKISDKLYVKMGIRLSQLIDITFNITMRRKTLFHTVNLIIPCVAISFLTVLVFYLPSDSGEKITLCISILLSLTVFFLLLADIIPPTSRVVPLIGKYLLFTMILVTLSILVTVIVLNVHFRSPSTHTMSPWVRRVFLNILPRLLLMRRPNLDSEKTTRSVSKNCNGVEVTDSYKQLVCRRYNPMEGCFLRAVPEQDLLTGLQETENIIRQRKCIPKEIREAVDNVCFIAEHLRKEDRERSVIEDWKYVAMVLDRLFLWIFTTACVVGTFGIIVQAPTIYNNSNPLTPQAPNDTCTKLF</sequence>
<feature type="transmembrane region" description="Helical" evidence="17">
    <location>
        <begin position="415"/>
        <end position="437"/>
    </location>
</feature>
<dbReference type="AlphaFoldDB" id="A0AA88YBQ4"/>
<dbReference type="SUPFAM" id="SSF90112">
    <property type="entry name" value="Neurotransmitter-gated ion-channel transmembrane pore"/>
    <property type="match status" value="2"/>
</dbReference>
<dbReference type="FunFam" id="1.20.58.390:FF:000038">
    <property type="entry name" value="Acetylcholine receptor subunit beta-like 1"/>
    <property type="match status" value="1"/>
</dbReference>
<dbReference type="GO" id="GO:0005230">
    <property type="term" value="F:extracellular ligand-gated monoatomic ion channel activity"/>
    <property type="evidence" value="ECO:0007669"/>
    <property type="project" value="InterPro"/>
</dbReference>
<feature type="transmembrane region" description="Helical" evidence="17">
    <location>
        <begin position="80"/>
        <end position="98"/>
    </location>
</feature>
<evidence type="ECO:0000313" key="19">
    <source>
        <dbReference type="EMBL" id="KAK3098920.1"/>
    </source>
</evidence>
<evidence type="ECO:0000256" key="4">
    <source>
        <dbReference type="ARBA" id="ARBA00022692"/>
    </source>
</evidence>
<accession>A0AA88YBQ4</accession>
<evidence type="ECO:0000256" key="9">
    <source>
        <dbReference type="ARBA" id="ARBA00023136"/>
    </source>
</evidence>
<feature type="transmembrane region" description="Helical" evidence="17">
    <location>
        <begin position="110"/>
        <end position="133"/>
    </location>
</feature>
<feature type="transmembrane region" description="Helical" evidence="17">
    <location>
        <begin position="390"/>
        <end position="408"/>
    </location>
</feature>
<feature type="transmembrane region" description="Helical" evidence="17">
    <location>
        <begin position="607"/>
        <end position="627"/>
    </location>
</feature>
<comment type="subcellular location">
    <subcellularLocation>
        <location evidence="16">Postsynaptic cell membrane</location>
        <topology evidence="16">Multi-pass membrane protein</topology>
    </subcellularLocation>
</comment>
<keyword evidence="12" id="KW-0325">Glycoprotein</keyword>
<organism evidence="19 20">
    <name type="scientific">Pinctada imbricata</name>
    <name type="common">Atlantic pearl-oyster</name>
    <name type="synonym">Pinctada martensii</name>
    <dbReference type="NCBI Taxonomy" id="66713"/>
    <lineage>
        <taxon>Eukaryota</taxon>
        <taxon>Metazoa</taxon>
        <taxon>Spiralia</taxon>
        <taxon>Lophotrochozoa</taxon>
        <taxon>Mollusca</taxon>
        <taxon>Bivalvia</taxon>
        <taxon>Autobranchia</taxon>
        <taxon>Pteriomorphia</taxon>
        <taxon>Pterioida</taxon>
        <taxon>Pterioidea</taxon>
        <taxon>Pteriidae</taxon>
        <taxon>Pinctada</taxon>
    </lineage>
</organism>
<evidence type="ECO:0000256" key="14">
    <source>
        <dbReference type="ARBA" id="ARBA00023286"/>
    </source>
</evidence>
<evidence type="ECO:0000256" key="11">
    <source>
        <dbReference type="ARBA" id="ARBA00023170"/>
    </source>
</evidence>
<dbReference type="InterPro" id="IPR036719">
    <property type="entry name" value="Neuro-gated_channel_TM_sf"/>
</dbReference>
<evidence type="ECO:0000256" key="17">
    <source>
        <dbReference type="SAM" id="Phobius"/>
    </source>
</evidence>
<dbReference type="Pfam" id="PF02932">
    <property type="entry name" value="Neur_chan_memb"/>
    <property type="match status" value="2"/>
</dbReference>
<feature type="domain" description="Neurotransmitter-gated ion-channel transmembrane" evidence="18">
    <location>
        <begin position="390"/>
        <end position="623"/>
    </location>
</feature>
<dbReference type="InterPro" id="IPR006029">
    <property type="entry name" value="Neurotrans-gated_channel_TM"/>
</dbReference>
<keyword evidence="14" id="KW-1071">Ligand-gated ion channel</keyword>
<evidence type="ECO:0000256" key="10">
    <source>
        <dbReference type="ARBA" id="ARBA00023157"/>
    </source>
</evidence>
<feature type="transmembrane region" description="Helical" evidence="17">
    <location>
        <begin position="449"/>
        <end position="470"/>
    </location>
</feature>
<proteinExistence type="inferred from homology"/>
<keyword evidence="2" id="KW-0813">Transport</keyword>
<keyword evidence="3" id="KW-1003">Cell membrane</keyword>
<feature type="transmembrane region" description="Helical" evidence="17">
    <location>
        <begin position="284"/>
        <end position="304"/>
    </location>
</feature>
<evidence type="ECO:0000256" key="13">
    <source>
        <dbReference type="ARBA" id="ARBA00023257"/>
    </source>
</evidence>
<feature type="domain" description="Neurotransmitter-gated ion-channel transmembrane" evidence="18">
    <location>
        <begin position="56"/>
        <end position="300"/>
    </location>
</feature>
<keyword evidence="9 17" id="KW-0472">Membrane</keyword>
<dbReference type="GO" id="GO:0007271">
    <property type="term" value="P:synaptic transmission, cholinergic"/>
    <property type="evidence" value="ECO:0007669"/>
    <property type="project" value="UniProtKB-ARBA"/>
</dbReference>
<dbReference type="GO" id="GO:0045211">
    <property type="term" value="C:postsynaptic membrane"/>
    <property type="evidence" value="ECO:0007669"/>
    <property type="project" value="UniProtKB-SubCell"/>
</dbReference>
<evidence type="ECO:0000256" key="8">
    <source>
        <dbReference type="ARBA" id="ARBA00023065"/>
    </source>
</evidence>
<dbReference type="InterPro" id="IPR036734">
    <property type="entry name" value="Neur_chan_lig-bd_sf"/>
</dbReference>
<keyword evidence="4 17" id="KW-0812">Transmembrane</keyword>
<dbReference type="GO" id="GO:0004888">
    <property type="term" value="F:transmembrane signaling receptor activity"/>
    <property type="evidence" value="ECO:0007669"/>
    <property type="project" value="InterPro"/>
</dbReference>
<dbReference type="CDD" id="cd19064">
    <property type="entry name" value="LGIC_TM_nAChR"/>
    <property type="match status" value="2"/>
</dbReference>
<evidence type="ECO:0000313" key="20">
    <source>
        <dbReference type="Proteomes" id="UP001186944"/>
    </source>
</evidence>
<protein>
    <recommendedName>
        <fullName evidence="18">Neurotransmitter-gated ion-channel transmembrane domain-containing protein</fullName>
    </recommendedName>
</protein>
<evidence type="ECO:0000256" key="16">
    <source>
        <dbReference type="ARBA" id="ARBA00034104"/>
    </source>
</evidence>
<evidence type="ECO:0000256" key="5">
    <source>
        <dbReference type="ARBA" id="ARBA00022729"/>
    </source>
</evidence>
<keyword evidence="20" id="KW-1185">Reference proteome</keyword>
<dbReference type="FunFam" id="1.20.58.390:FF:000012">
    <property type="entry name" value="Acetylcholine receptor subunit alpha-like"/>
    <property type="match status" value="1"/>
</dbReference>
<evidence type="ECO:0000256" key="15">
    <source>
        <dbReference type="ARBA" id="ARBA00023303"/>
    </source>
</evidence>
<evidence type="ECO:0000256" key="3">
    <source>
        <dbReference type="ARBA" id="ARBA00022475"/>
    </source>
</evidence>
<keyword evidence="10" id="KW-1015">Disulfide bond</keyword>
<evidence type="ECO:0000256" key="6">
    <source>
        <dbReference type="ARBA" id="ARBA00022989"/>
    </source>
</evidence>
<dbReference type="InterPro" id="IPR006201">
    <property type="entry name" value="Neur_channel"/>
</dbReference>
<dbReference type="Gene3D" id="1.20.58.390">
    <property type="entry name" value="Neurotransmitter-gated ion-channel transmembrane domain"/>
    <property type="match status" value="4"/>
</dbReference>
<evidence type="ECO:0000256" key="2">
    <source>
        <dbReference type="ARBA" id="ARBA00022448"/>
    </source>
</evidence>
<keyword evidence="8" id="KW-0406">Ion transport</keyword>
<keyword evidence="15" id="KW-0407">Ion channel</keyword>
<gene>
    <name evidence="19" type="ORF">FSP39_024277</name>
</gene>
<dbReference type="Proteomes" id="UP001186944">
    <property type="component" value="Unassembled WGS sequence"/>
</dbReference>
<keyword evidence="7" id="KW-0770">Synapse</keyword>
<evidence type="ECO:0000256" key="1">
    <source>
        <dbReference type="ARBA" id="ARBA00009237"/>
    </source>
</evidence>
<keyword evidence="11" id="KW-0675">Receptor</keyword>
<comment type="caution">
    <text evidence="19">The sequence shown here is derived from an EMBL/GenBank/DDBJ whole genome shotgun (WGS) entry which is preliminary data.</text>
</comment>
<dbReference type="EMBL" id="VSWD01000007">
    <property type="protein sequence ID" value="KAK3098920.1"/>
    <property type="molecule type" value="Genomic_DNA"/>
</dbReference>
<evidence type="ECO:0000256" key="12">
    <source>
        <dbReference type="ARBA" id="ARBA00023180"/>
    </source>
</evidence>
<dbReference type="PANTHER" id="PTHR18945">
    <property type="entry name" value="NEUROTRANSMITTER GATED ION CHANNEL"/>
    <property type="match status" value="1"/>
</dbReference>
<dbReference type="GO" id="GO:0098655">
    <property type="term" value="P:monoatomic cation transmembrane transport"/>
    <property type="evidence" value="ECO:0007669"/>
    <property type="project" value="UniProtKB-ARBA"/>
</dbReference>
<evidence type="ECO:0000259" key="18">
    <source>
        <dbReference type="Pfam" id="PF02932"/>
    </source>
</evidence>
<dbReference type="SUPFAM" id="SSF63712">
    <property type="entry name" value="Nicotinic receptor ligand binding domain-like"/>
    <property type="match status" value="1"/>
</dbReference>
<keyword evidence="6 17" id="KW-1133">Transmembrane helix</keyword>
<dbReference type="Gene3D" id="2.70.170.10">
    <property type="entry name" value="Neurotransmitter-gated ion-channel ligand-binding domain"/>
    <property type="match status" value="1"/>
</dbReference>